<dbReference type="Proteomes" id="UP000829354">
    <property type="component" value="Chromosome II"/>
</dbReference>
<name>A0AAE9J949_CAEBR</name>
<dbReference type="Pfam" id="PF00917">
    <property type="entry name" value="MATH"/>
    <property type="match status" value="1"/>
</dbReference>
<dbReference type="CDD" id="cd18186">
    <property type="entry name" value="BTB_POZ_ZBTB_KLHL-like"/>
    <property type="match status" value="1"/>
</dbReference>
<dbReference type="InterPro" id="IPR000210">
    <property type="entry name" value="BTB/POZ_dom"/>
</dbReference>
<dbReference type="SUPFAM" id="SSF54695">
    <property type="entry name" value="POZ domain"/>
    <property type="match status" value="1"/>
</dbReference>
<dbReference type="Pfam" id="PF00651">
    <property type="entry name" value="BTB"/>
    <property type="match status" value="1"/>
</dbReference>
<dbReference type="PANTHER" id="PTHR22743:SF165">
    <property type="entry name" value="BTB AND MATH DOMAIN CONTAINING-RELATED"/>
    <property type="match status" value="1"/>
</dbReference>
<protein>
    <recommendedName>
        <fullName evidence="1">BTB domain-containing protein</fullName>
    </recommendedName>
</protein>
<gene>
    <name evidence="2" type="ORF">L5515_015306</name>
</gene>
<dbReference type="SMART" id="SM00061">
    <property type="entry name" value="MATH"/>
    <property type="match status" value="1"/>
</dbReference>
<dbReference type="SUPFAM" id="SSF49599">
    <property type="entry name" value="TRAF domain-like"/>
    <property type="match status" value="1"/>
</dbReference>
<dbReference type="Gene3D" id="3.30.710.10">
    <property type="entry name" value="Potassium Channel Kv1.1, Chain A"/>
    <property type="match status" value="1"/>
</dbReference>
<dbReference type="InterPro" id="IPR008974">
    <property type="entry name" value="TRAF-like"/>
</dbReference>
<organism evidence="2 3">
    <name type="scientific">Caenorhabditis briggsae</name>
    <dbReference type="NCBI Taxonomy" id="6238"/>
    <lineage>
        <taxon>Eukaryota</taxon>
        <taxon>Metazoa</taxon>
        <taxon>Ecdysozoa</taxon>
        <taxon>Nematoda</taxon>
        <taxon>Chromadorea</taxon>
        <taxon>Rhabditida</taxon>
        <taxon>Rhabditina</taxon>
        <taxon>Rhabditomorpha</taxon>
        <taxon>Rhabditoidea</taxon>
        <taxon>Rhabditidae</taxon>
        <taxon>Peloderinae</taxon>
        <taxon>Caenorhabditis</taxon>
    </lineage>
</organism>
<proteinExistence type="predicted"/>
<dbReference type="CDD" id="cd00121">
    <property type="entry name" value="MATH"/>
    <property type="match status" value="1"/>
</dbReference>
<evidence type="ECO:0000313" key="3">
    <source>
        <dbReference type="Proteomes" id="UP000829354"/>
    </source>
</evidence>
<reference evidence="2 3" key="1">
    <citation type="submission" date="2022-04" db="EMBL/GenBank/DDBJ databases">
        <title>Chromosome-level reference genomes for two strains of Caenorhabditis briggsae: an improved platform for comparative genomics.</title>
        <authorList>
            <person name="Stevens L."/>
            <person name="Andersen E."/>
        </authorList>
    </citation>
    <scope>NUCLEOTIDE SEQUENCE [LARGE SCALE GENOMIC DNA]</scope>
    <source>
        <strain evidence="2">VX34</strain>
        <tissue evidence="2">Whole-organism</tissue>
    </source>
</reference>
<dbReference type="AlphaFoldDB" id="A0AAE9J949"/>
<accession>A0AAE9J949</accession>
<sequence length="299" mass="35059">MTEKEFTLKYEFEDVGKLEEYEELSSPEEDHFCVKWKIGLQKCGGLLYSDFYTNTSRSQKIHVDYTTKIFSKNKEKTHSESGSEVFEGVRYTGYWCTSIDWETLKNEYLDEGKLEIEIHVKINKMIGYRKDMRSFGEEIKQLSDVILKVEERKFYVSKVSLSSNSPYFATLFMGQAQESEKSEIELKDVNPYYLQYYLELIYGEDALDEDTVGGILNVADMYNTLLAIKKCEEYLMEKSKMELRNKLKLAGKYRLEKLKKMCLDQIKTKEDIRSIVPKNTREMNLDILAELLDKSLALI</sequence>
<dbReference type="PROSITE" id="PS50097">
    <property type="entry name" value="BTB"/>
    <property type="match status" value="1"/>
</dbReference>
<dbReference type="Gene3D" id="2.60.210.10">
    <property type="entry name" value="Apoptosis, Tumor Necrosis Factor Receptor Associated Protein 2, Chain A"/>
    <property type="match status" value="1"/>
</dbReference>
<evidence type="ECO:0000259" key="1">
    <source>
        <dbReference type="PROSITE" id="PS50097"/>
    </source>
</evidence>
<keyword evidence="3" id="KW-1185">Reference proteome</keyword>
<dbReference type="EMBL" id="CP092621">
    <property type="protein sequence ID" value="UMM19888.1"/>
    <property type="molecule type" value="Genomic_DNA"/>
</dbReference>
<feature type="domain" description="BTB" evidence="1">
    <location>
        <begin position="143"/>
        <end position="202"/>
    </location>
</feature>
<dbReference type="PANTHER" id="PTHR22743">
    <property type="entry name" value="MEPRIN/TRAF-LIKE MATH FAMILY-C.ELEGANS"/>
    <property type="match status" value="1"/>
</dbReference>
<dbReference type="InterPro" id="IPR011333">
    <property type="entry name" value="SKP1/BTB/POZ_sf"/>
</dbReference>
<evidence type="ECO:0000313" key="2">
    <source>
        <dbReference type="EMBL" id="UMM19888.1"/>
    </source>
</evidence>
<dbReference type="InterPro" id="IPR052664">
    <property type="entry name" value="BTB-MATH_domain_protein"/>
</dbReference>
<dbReference type="InterPro" id="IPR002083">
    <property type="entry name" value="MATH/TRAF_dom"/>
</dbReference>
<dbReference type="SMART" id="SM00225">
    <property type="entry name" value="BTB"/>
    <property type="match status" value="1"/>
</dbReference>